<dbReference type="Proteomes" id="UP000189161">
    <property type="component" value="Unassembled WGS sequence"/>
</dbReference>
<name>A0A1V3ITU1_9PAST</name>
<evidence type="ECO:0000313" key="2">
    <source>
        <dbReference type="EMBL" id="OOF48430.1"/>
    </source>
</evidence>
<proteinExistence type="predicted"/>
<dbReference type="EMBL" id="MLHL01000029">
    <property type="protein sequence ID" value="OOF48430.1"/>
    <property type="molecule type" value="Genomic_DNA"/>
</dbReference>
<keyword evidence="4" id="KW-1185">Reference proteome</keyword>
<gene>
    <name evidence="1" type="ORF">BKK51_05645</name>
    <name evidence="2" type="ORF">BKK52_05990</name>
</gene>
<reference evidence="3 4" key="1">
    <citation type="submission" date="2016-10" db="EMBL/GenBank/DDBJ databases">
        <title>Rodentibacter gen. nov. and new species.</title>
        <authorList>
            <person name="Christensen H."/>
        </authorList>
    </citation>
    <scope>NUCLEOTIDE SEQUENCE [LARGE SCALE GENOMIC DNA]</scope>
    <source>
        <strain evidence="1 3">H1983213011</strain>
        <strain evidence="2 4">H1987082031</strain>
    </source>
</reference>
<dbReference type="EMBL" id="MLHK01000028">
    <property type="protein sequence ID" value="OOF45667.1"/>
    <property type="molecule type" value="Genomic_DNA"/>
</dbReference>
<dbReference type="OrthoDB" id="5681074at2"/>
<protein>
    <submittedName>
        <fullName evidence="1">Uncharacterized protein</fullName>
    </submittedName>
</protein>
<evidence type="ECO:0000313" key="3">
    <source>
        <dbReference type="Proteomes" id="UP000188728"/>
    </source>
</evidence>
<accession>A0A1V3J1F8</accession>
<dbReference type="AlphaFoldDB" id="A0A1V3ITU1"/>
<sequence length="120" mass="13802">MGIYSESVEMAKHQCGQKFHSFCEYVTYWHGKEYWENEDDPIVVGLRLVFGQYLKKGAYRKGIPIWDYAQCLSTDFSWGRLKPARVSGYLPPYSRRMAKKYGVEKGCGGTGGDGSTYRFE</sequence>
<dbReference type="RefSeq" id="WP_077473958.1">
    <property type="nucleotide sequence ID" value="NZ_MLHL01000029.1"/>
</dbReference>
<dbReference type="Proteomes" id="UP000188728">
    <property type="component" value="Unassembled WGS sequence"/>
</dbReference>
<accession>A0A1V3ITU1</accession>
<evidence type="ECO:0000313" key="1">
    <source>
        <dbReference type="EMBL" id="OOF45667.1"/>
    </source>
</evidence>
<organism evidence="1 3">
    <name type="scientific">Rodentibacter trehalosifermentans</name>
    <dbReference type="NCBI Taxonomy" id="1908263"/>
    <lineage>
        <taxon>Bacteria</taxon>
        <taxon>Pseudomonadati</taxon>
        <taxon>Pseudomonadota</taxon>
        <taxon>Gammaproteobacteria</taxon>
        <taxon>Pasteurellales</taxon>
        <taxon>Pasteurellaceae</taxon>
        <taxon>Rodentibacter</taxon>
    </lineage>
</organism>
<comment type="caution">
    <text evidence="1">The sequence shown here is derived from an EMBL/GenBank/DDBJ whole genome shotgun (WGS) entry which is preliminary data.</text>
</comment>
<evidence type="ECO:0000313" key="4">
    <source>
        <dbReference type="Proteomes" id="UP000189161"/>
    </source>
</evidence>